<protein>
    <recommendedName>
        <fullName evidence="4">BTB domain-containing protein</fullName>
    </recommendedName>
</protein>
<name>A0A8H4KD29_9HYPO</name>
<dbReference type="EMBL" id="JAADJG010000364">
    <property type="protein sequence ID" value="KAF4447995.1"/>
    <property type="molecule type" value="Genomic_DNA"/>
</dbReference>
<dbReference type="Proteomes" id="UP000605986">
    <property type="component" value="Unassembled WGS sequence"/>
</dbReference>
<dbReference type="OrthoDB" id="5275938at2759"/>
<feature type="compositionally biased region" description="Basic and acidic residues" evidence="1">
    <location>
        <begin position="1"/>
        <end position="13"/>
    </location>
</feature>
<sequence length="110" mass="12142">MDELQAKRQKVGEDDPIPASQDFESFAPDGVVVFIVNETTRVRMHSIFMKLASPVFASMLGPKFREGQALVNTSTNANDSPIEIALPEEQDAVCFGWICRALHCQADTTI</sequence>
<reference evidence="2" key="1">
    <citation type="submission" date="2020-01" db="EMBL/GenBank/DDBJ databases">
        <title>Identification and distribution of gene clusters putatively required for synthesis of sphingolipid metabolism inhibitors in phylogenetically diverse species of the filamentous fungus Fusarium.</title>
        <authorList>
            <person name="Kim H.-S."/>
            <person name="Busman M."/>
            <person name="Brown D.W."/>
            <person name="Divon H."/>
            <person name="Uhlig S."/>
            <person name="Proctor R.H."/>
        </authorList>
    </citation>
    <scope>NUCLEOTIDE SEQUENCE</scope>
    <source>
        <strain evidence="2">NRRL 53441</strain>
    </source>
</reference>
<proteinExistence type="predicted"/>
<comment type="caution">
    <text evidence="2">The sequence shown here is derived from an EMBL/GenBank/DDBJ whole genome shotgun (WGS) entry which is preliminary data.</text>
</comment>
<gene>
    <name evidence="2" type="ORF">F53441_8540</name>
</gene>
<organism evidence="2 3">
    <name type="scientific">Fusarium austroafricanum</name>
    <dbReference type="NCBI Taxonomy" id="2364996"/>
    <lineage>
        <taxon>Eukaryota</taxon>
        <taxon>Fungi</taxon>
        <taxon>Dikarya</taxon>
        <taxon>Ascomycota</taxon>
        <taxon>Pezizomycotina</taxon>
        <taxon>Sordariomycetes</taxon>
        <taxon>Hypocreomycetidae</taxon>
        <taxon>Hypocreales</taxon>
        <taxon>Nectriaceae</taxon>
        <taxon>Fusarium</taxon>
        <taxon>Fusarium concolor species complex</taxon>
    </lineage>
</organism>
<evidence type="ECO:0000256" key="1">
    <source>
        <dbReference type="SAM" id="MobiDB-lite"/>
    </source>
</evidence>
<evidence type="ECO:0000313" key="2">
    <source>
        <dbReference type="EMBL" id="KAF4447995.1"/>
    </source>
</evidence>
<evidence type="ECO:0000313" key="3">
    <source>
        <dbReference type="Proteomes" id="UP000605986"/>
    </source>
</evidence>
<dbReference type="AlphaFoldDB" id="A0A8H4KD29"/>
<evidence type="ECO:0008006" key="4">
    <source>
        <dbReference type="Google" id="ProtNLM"/>
    </source>
</evidence>
<feature type="region of interest" description="Disordered" evidence="1">
    <location>
        <begin position="1"/>
        <end position="21"/>
    </location>
</feature>
<accession>A0A8H4KD29</accession>
<keyword evidence="3" id="KW-1185">Reference proteome</keyword>